<gene>
    <name evidence="1" type="ORF">IE53DRAFT_406157</name>
</gene>
<sequence length="230" mass="26209">MSSPQFTLYSHRGPGPNPPKCAVLLENLGLTYRVIALDFGDDKEKGVKGSEFLKLNPNGRVPALIDHGNDDFVVWESGAILYYLAEKYDPSGIFLGKSVEERAIVLQWLTHQLSGIGPVQGNLNYYHHYWEKTYGEKPQKSVLTRFEGENKRLYTLLEKQLEDQAKRGSSFVALDRPTIADYAFWPWVRIAHFGKFDLTPYPTVQRWCETIEQDAKTQAALKKLEEANKA</sequence>
<protein>
    <submittedName>
        <fullName evidence="1">Glutathione S-transferase</fullName>
    </submittedName>
</protein>
<dbReference type="EMBL" id="KZ819930">
    <property type="protein sequence ID" value="PWN50448.1"/>
    <property type="molecule type" value="Genomic_DNA"/>
</dbReference>
<evidence type="ECO:0000313" key="2">
    <source>
        <dbReference type="Proteomes" id="UP000245626"/>
    </source>
</evidence>
<name>A0ACD0NX73_9BASI</name>
<evidence type="ECO:0000313" key="1">
    <source>
        <dbReference type="EMBL" id="PWN50448.1"/>
    </source>
</evidence>
<proteinExistence type="predicted"/>
<reference evidence="1 2" key="1">
    <citation type="journal article" date="2018" name="Mol. Biol. Evol.">
        <title>Broad Genomic Sampling Reveals a Smut Pathogenic Ancestry of the Fungal Clade Ustilaginomycotina.</title>
        <authorList>
            <person name="Kijpornyongpan T."/>
            <person name="Mondo S.J."/>
            <person name="Barry K."/>
            <person name="Sandor L."/>
            <person name="Lee J."/>
            <person name="Lipzen A."/>
            <person name="Pangilinan J."/>
            <person name="LaButti K."/>
            <person name="Hainaut M."/>
            <person name="Henrissat B."/>
            <person name="Grigoriev I.V."/>
            <person name="Spatafora J.W."/>
            <person name="Aime M.C."/>
        </authorList>
    </citation>
    <scope>NUCLEOTIDE SEQUENCE [LARGE SCALE GENOMIC DNA]</scope>
    <source>
        <strain evidence="1 2">SA 807</strain>
    </source>
</reference>
<organism evidence="1 2">
    <name type="scientific">Violaceomyces palustris</name>
    <dbReference type="NCBI Taxonomy" id="1673888"/>
    <lineage>
        <taxon>Eukaryota</taxon>
        <taxon>Fungi</taxon>
        <taxon>Dikarya</taxon>
        <taxon>Basidiomycota</taxon>
        <taxon>Ustilaginomycotina</taxon>
        <taxon>Ustilaginomycetes</taxon>
        <taxon>Violaceomycetales</taxon>
        <taxon>Violaceomycetaceae</taxon>
        <taxon>Violaceomyces</taxon>
    </lineage>
</organism>
<accession>A0ACD0NX73</accession>
<keyword evidence="2" id="KW-1185">Reference proteome</keyword>
<dbReference type="Proteomes" id="UP000245626">
    <property type="component" value="Unassembled WGS sequence"/>
</dbReference>